<feature type="compositionally biased region" description="Low complexity" evidence="1">
    <location>
        <begin position="72"/>
        <end position="88"/>
    </location>
</feature>
<dbReference type="Proteomes" id="UP000242146">
    <property type="component" value="Unassembled WGS sequence"/>
</dbReference>
<accession>A0A1X2GSX0</accession>
<organism evidence="3 4">
    <name type="scientific">Hesseltinella vesiculosa</name>
    <dbReference type="NCBI Taxonomy" id="101127"/>
    <lineage>
        <taxon>Eukaryota</taxon>
        <taxon>Fungi</taxon>
        <taxon>Fungi incertae sedis</taxon>
        <taxon>Mucoromycota</taxon>
        <taxon>Mucoromycotina</taxon>
        <taxon>Mucoromycetes</taxon>
        <taxon>Mucorales</taxon>
        <taxon>Cunninghamellaceae</taxon>
        <taxon>Hesseltinella</taxon>
    </lineage>
</organism>
<dbReference type="AlphaFoldDB" id="A0A1X2GSX0"/>
<comment type="caution">
    <text evidence="3">The sequence shown here is derived from an EMBL/GenBank/DDBJ whole genome shotgun (WGS) entry which is preliminary data.</text>
</comment>
<reference evidence="3 4" key="1">
    <citation type="submission" date="2016-07" db="EMBL/GenBank/DDBJ databases">
        <title>Pervasive Adenine N6-methylation of Active Genes in Fungi.</title>
        <authorList>
            <consortium name="DOE Joint Genome Institute"/>
            <person name="Mondo S.J."/>
            <person name="Dannebaum R.O."/>
            <person name="Kuo R.C."/>
            <person name="Labutti K."/>
            <person name="Haridas S."/>
            <person name="Kuo A."/>
            <person name="Salamov A."/>
            <person name="Ahrendt S.R."/>
            <person name="Lipzen A."/>
            <person name="Sullivan W."/>
            <person name="Andreopoulos W.B."/>
            <person name="Clum A."/>
            <person name="Lindquist E."/>
            <person name="Daum C."/>
            <person name="Ramamoorthy G.K."/>
            <person name="Gryganskyi A."/>
            <person name="Culley D."/>
            <person name="Magnuson J.K."/>
            <person name="James T.Y."/>
            <person name="O'Malley M.A."/>
            <person name="Stajich J.E."/>
            <person name="Spatafora J.W."/>
            <person name="Visel A."/>
            <person name="Grigoriev I.V."/>
        </authorList>
    </citation>
    <scope>NUCLEOTIDE SEQUENCE [LARGE SCALE GENOMIC DNA]</scope>
    <source>
        <strain evidence="3 4">NRRL 3301</strain>
    </source>
</reference>
<evidence type="ECO:0000313" key="3">
    <source>
        <dbReference type="EMBL" id="ORX60606.1"/>
    </source>
</evidence>
<keyword evidence="4" id="KW-1185">Reference proteome</keyword>
<protein>
    <submittedName>
        <fullName evidence="3">Uncharacterized protein</fullName>
    </submittedName>
</protein>
<keyword evidence="2" id="KW-0472">Membrane</keyword>
<feature type="region of interest" description="Disordered" evidence="1">
    <location>
        <begin position="70"/>
        <end position="90"/>
    </location>
</feature>
<feature type="transmembrane region" description="Helical" evidence="2">
    <location>
        <begin position="94"/>
        <end position="114"/>
    </location>
</feature>
<gene>
    <name evidence="3" type="ORF">DM01DRAFT_1317224</name>
</gene>
<feature type="transmembrane region" description="Helical" evidence="2">
    <location>
        <begin position="134"/>
        <end position="159"/>
    </location>
</feature>
<dbReference type="EMBL" id="MCGT01000004">
    <property type="protein sequence ID" value="ORX60606.1"/>
    <property type="molecule type" value="Genomic_DNA"/>
</dbReference>
<proteinExistence type="predicted"/>
<keyword evidence="2" id="KW-0812">Transmembrane</keyword>
<feature type="region of interest" description="Disordered" evidence="1">
    <location>
        <begin position="1"/>
        <end position="57"/>
    </location>
</feature>
<evidence type="ECO:0000256" key="1">
    <source>
        <dbReference type="SAM" id="MobiDB-lite"/>
    </source>
</evidence>
<sequence length="170" mass="19330">MKPVPNNDDETDLPPPYSPTVSASSASRHDVDIPSYNPAFQPAGSQSLYPQAPTPGSSTPQPYINVQLGYAQQRQQQSQQVQQQQQPRQSRRSGFPIGALCFILGWFCPPFWFFGACCCMGGNRYDRWWYRLNLFMSLIILFTTAIYTVVAILVGDWWIAYQLFSSYKVQ</sequence>
<dbReference type="OrthoDB" id="2289831at2759"/>
<feature type="compositionally biased region" description="Polar residues" evidence="1">
    <location>
        <begin position="43"/>
        <end position="57"/>
    </location>
</feature>
<evidence type="ECO:0000313" key="4">
    <source>
        <dbReference type="Proteomes" id="UP000242146"/>
    </source>
</evidence>
<evidence type="ECO:0000256" key="2">
    <source>
        <dbReference type="SAM" id="Phobius"/>
    </source>
</evidence>
<keyword evidence="2" id="KW-1133">Transmembrane helix</keyword>
<name>A0A1X2GSX0_9FUNG</name>